<evidence type="ECO:0000256" key="1">
    <source>
        <dbReference type="ARBA" id="ARBA00022664"/>
    </source>
</evidence>
<dbReference type="InterPro" id="IPR036691">
    <property type="entry name" value="Endo/exonu/phosph_ase_sf"/>
</dbReference>
<organism evidence="2 3">
    <name type="scientific">Fomitopsis schrenkii</name>
    <name type="common">Brown rot fungus</name>
    <dbReference type="NCBI Taxonomy" id="2126942"/>
    <lineage>
        <taxon>Eukaryota</taxon>
        <taxon>Fungi</taxon>
        <taxon>Dikarya</taxon>
        <taxon>Basidiomycota</taxon>
        <taxon>Agaricomycotina</taxon>
        <taxon>Agaricomycetes</taxon>
        <taxon>Polyporales</taxon>
        <taxon>Fomitopsis</taxon>
    </lineage>
</organism>
<evidence type="ECO:0008006" key="4">
    <source>
        <dbReference type="Google" id="ProtNLM"/>
    </source>
</evidence>
<evidence type="ECO:0000313" key="2">
    <source>
        <dbReference type="EMBL" id="EPS97483.1"/>
    </source>
</evidence>
<evidence type="ECO:0000313" key="3">
    <source>
        <dbReference type="Proteomes" id="UP000015241"/>
    </source>
</evidence>
<accession>S8E227</accession>
<protein>
    <recommendedName>
        <fullName evidence="4">Endonuclease/exonuclease/phosphatase domain-containing protein</fullName>
    </recommendedName>
</protein>
<keyword evidence="1" id="KW-0507">mRNA processing</keyword>
<dbReference type="GO" id="GO:0006397">
    <property type="term" value="P:mRNA processing"/>
    <property type="evidence" value="ECO:0007669"/>
    <property type="project" value="UniProtKB-KW"/>
</dbReference>
<dbReference type="SUPFAM" id="SSF56219">
    <property type="entry name" value="DNase I-like"/>
    <property type="match status" value="1"/>
</dbReference>
<feature type="non-terminal residue" evidence="2">
    <location>
        <position position="228"/>
    </location>
</feature>
<dbReference type="STRING" id="743788.S8E227"/>
<dbReference type="InParanoid" id="S8E227"/>
<dbReference type="GO" id="GO:0008270">
    <property type="term" value="F:zinc ion binding"/>
    <property type="evidence" value="ECO:0007669"/>
    <property type="project" value="InterPro"/>
</dbReference>
<dbReference type="OrthoDB" id="2800852at2759"/>
<dbReference type="Proteomes" id="UP000015241">
    <property type="component" value="Unassembled WGS sequence"/>
</dbReference>
<dbReference type="AlphaFoldDB" id="S8E227"/>
<dbReference type="HOGENOM" id="CLU_1217253_0_0_1"/>
<dbReference type="EMBL" id="KE504176">
    <property type="protein sequence ID" value="EPS97483.1"/>
    <property type="molecule type" value="Genomic_DNA"/>
</dbReference>
<dbReference type="Gene3D" id="3.60.10.10">
    <property type="entry name" value="Endonuclease/exonuclease/phosphatase"/>
    <property type="match status" value="1"/>
</dbReference>
<keyword evidence="3" id="KW-1185">Reference proteome</keyword>
<sequence length="228" mass="25919">MEVHDLPRWMRHRADIEYNTHSSVVLALKTEADTTFLVTRVQNLAIGGNFAQAKRYADKPPAMQCSQCWEFGHTQTRCKKTERCRICGKDDHSEANHICTEYLILITEPWWGNIGNDIQGPVSETAAGWTPILPISSIKKEQRPRTMAYTQRRADFTVTLRADIANDLDIQVLEIVQAPHPPTILVNIYNDDKKQGQKSAAKRLQKLTLPTATPVVISGDWNLHHPLW</sequence>
<reference evidence="2 3" key="1">
    <citation type="journal article" date="2012" name="Science">
        <title>The Paleozoic origin of enzymatic lignin decomposition reconstructed from 31 fungal genomes.</title>
        <authorList>
            <person name="Floudas D."/>
            <person name="Binder M."/>
            <person name="Riley R."/>
            <person name="Barry K."/>
            <person name="Blanchette R.A."/>
            <person name="Henrissat B."/>
            <person name="Martinez A.T."/>
            <person name="Otillar R."/>
            <person name="Spatafora J.W."/>
            <person name="Yadav J.S."/>
            <person name="Aerts A."/>
            <person name="Benoit I."/>
            <person name="Boyd A."/>
            <person name="Carlson A."/>
            <person name="Copeland A."/>
            <person name="Coutinho P.M."/>
            <person name="de Vries R.P."/>
            <person name="Ferreira P."/>
            <person name="Findley K."/>
            <person name="Foster B."/>
            <person name="Gaskell J."/>
            <person name="Glotzer D."/>
            <person name="Gorecki P."/>
            <person name="Heitman J."/>
            <person name="Hesse C."/>
            <person name="Hori C."/>
            <person name="Igarashi K."/>
            <person name="Jurgens J.A."/>
            <person name="Kallen N."/>
            <person name="Kersten P."/>
            <person name="Kohler A."/>
            <person name="Kuees U."/>
            <person name="Kumar T.K.A."/>
            <person name="Kuo A."/>
            <person name="LaButti K."/>
            <person name="Larrondo L.F."/>
            <person name="Lindquist E."/>
            <person name="Ling A."/>
            <person name="Lombard V."/>
            <person name="Lucas S."/>
            <person name="Lundell T."/>
            <person name="Martin R."/>
            <person name="McLaughlin D.J."/>
            <person name="Morgenstern I."/>
            <person name="Morin E."/>
            <person name="Murat C."/>
            <person name="Nagy L.G."/>
            <person name="Nolan M."/>
            <person name="Ohm R.A."/>
            <person name="Patyshakuliyeva A."/>
            <person name="Rokas A."/>
            <person name="Ruiz-Duenas F.J."/>
            <person name="Sabat G."/>
            <person name="Salamov A."/>
            <person name="Samejima M."/>
            <person name="Schmutz J."/>
            <person name="Slot J.C."/>
            <person name="St John F."/>
            <person name="Stenlid J."/>
            <person name="Sun H."/>
            <person name="Sun S."/>
            <person name="Syed K."/>
            <person name="Tsang A."/>
            <person name="Wiebenga A."/>
            <person name="Young D."/>
            <person name="Pisabarro A."/>
            <person name="Eastwood D.C."/>
            <person name="Martin F."/>
            <person name="Cullen D."/>
            <person name="Grigoriev I.V."/>
            <person name="Hibbett D.S."/>
        </authorList>
    </citation>
    <scope>NUCLEOTIDE SEQUENCE</scope>
    <source>
        <strain evidence="3">FP-58527</strain>
    </source>
</reference>
<proteinExistence type="predicted"/>
<dbReference type="GO" id="GO:0003676">
    <property type="term" value="F:nucleic acid binding"/>
    <property type="evidence" value="ECO:0007669"/>
    <property type="project" value="InterPro"/>
</dbReference>
<dbReference type="eggNOG" id="ENOG502T6CW">
    <property type="taxonomic scope" value="Eukaryota"/>
</dbReference>
<dbReference type="SUPFAM" id="SSF57756">
    <property type="entry name" value="Retrovirus zinc finger-like domains"/>
    <property type="match status" value="1"/>
</dbReference>
<dbReference type="InterPro" id="IPR036875">
    <property type="entry name" value="Znf_CCHC_sf"/>
</dbReference>
<name>S8E227_FOMSC</name>
<gene>
    <name evidence="2" type="ORF">FOMPIDRAFT_48515</name>
</gene>